<keyword evidence="4 6" id="KW-0371">Homeobox</keyword>
<evidence type="ECO:0000256" key="1">
    <source>
        <dbReference type="ARBA" id="ARBA00004123"/>
    </source>
</evidence>
<evidence type="ECO:0000256" key="4">
    <source>
        <dbReference type="ARBA" id="ARBA00023155"/>
    </source>
</evidence>
<reference evidence="11" key="1">
    <citation type="submission" date="2025-08" db="UniProtKB">
        <authorList>
            <consortium name="RefSeq"/>
        </authorList>
    </citation>
    <scope>IDENTIFICATION</scope>
    <source>
        <tissue evidence="11">Whole organism</tissue>
    </source>
</reference>
<evidence type="ECO:0000256" key="5">
    <source>
        <dbReference type="ARBA" id="ARBA00023242"/>
    </source>
</evidence>
<evidence type="ECO:0000256" key="2">
    <source>
        <dbReference type="ARBA" id="ARBA00022473"/>
    </source>
</evidence>
<keyword evidence="2" id="KW-0217">Developmental protein</keyword>
<accession>A0A979FQ53</accession>
<dbReference type="Proteomes" id="UP000694843">
    <property type="component" value="Unplaced"/>
</dbReference>
<keyword evidence="5 6" id="KW-0539">Nucleus</keyword>
<dbReference type="InterPro" id="IPR017970">
    <property type="entry name" value="Homeobox_CS"/>
</dbReference>
<keyword evidence="3 6" id="KW-0238">DNA-binding</keyword>
<dbReference type="Pfam" id="PF00046">
    <property type="entry name" value="Homeodomain"/>
    <property type="match status" value="1"/>
</dbReference>
<keyword evidence="10" id="KW-1185">Reference proteome</keyword>
<dbReference type="PROSITE" id="PS50071">
    <property type="entry name" value="HOMEOBOX_2"/>
    <property type="match status" value="1"/>
</dbReference>
<dbReference type="InterPro" id="IPR043378">
    <property type="entry name" value="PRRX1/2"/>
</dbReference>
<dbReference type="InterPro" id="IPR009057">
    <property type="entry name" value="Homeodomain-like_sf"/>
</dbReference>
<name>A0A979FQ53_HYAAZ</name>
<dbReference type="SMART" id="SM00389">
    <property type="entry name" value="HOX"/>
    <property type="match status" value="1"/>
</dbReference>
<gene>
    <name evidence="11" type="primary">LOC108674925</name>
</gene>
<feature type="domain" description="Homeobox" evidence="9">
    <location>
        <begin position="391"/>
        <end position="451"/>
    </location>
</feature>
<evidence type="ECO:0000256" key="3">
    <source>
        <dbReference type="ARBA" id="ARBA00023125"/>
    </source>
</evidence>
<dbReference type="GeneID" id="108674925"/>
<dbReference type="Gene3D" id="1.10.10.60">
    <property type="entry name" value="Homeodomain-like"/>
    <property type="match status" value="1"/>
</dbReference>
<dbReference type="OrthoDB" id="6159439at2759"/>
<feature type="region of interest" description="Disordered" evidence="8">
    <location>
        <begin position="163"/>
        <end position="285"/>
    </location>
</feature>
<dbReference type="GO" id="GO:0003677">
    <property type="term" value="F:DNA binding"/>
    <property type="evidence" value="ECO:0007669"/>
    <property type="project" value="UniProtKB-UniRule"/>
</dbReference>
<evidence type="ECO:0000313" key="11">
    <source>
        <dbReference type="RefSeq" id="XP_047739233.1"/>
    </source>
</evidence>
<dbReference type="PROSITE" id="PS00027">
    <property type="entry name" value="HOMEOBOX_1"/>
    <property type="match status" value="1"/>
</dbReference>
<feature type="compositionally biased region" description="Low complexity" evidence="8">
    <location>
        <begin position="238"/>
        <end position="269"/>
    </location>
</feature>
<dbReference type="PANTHER" id="PTHR46385:SF4">
    <property type="entry name" value="PAIRED MESODERM HOMEOBOX PROTEIN 2-LIKE ISOFORM X1"/>
    <property type="match status" value="1"/>
</dbReference>
<dbReference type="PANTHER" id="PTHR46385">
    <property type="entry name" value="PAIRED MESODERM HOMEOBOX PROTEIN 1-RELATED"/>
    <property type="match status" value="1"/>
</dbReference>
<dbReference type="GO" id="GO:0005634">
    <property type="term" value="C:nucleus"/>
    <property type="evidence" value="ECO:0007669"/>
    <property type="project" value="UniProtKB-SubCell"/>
</dbReference>
<evidence type="ECO:0000259" key="9">
    <source>
        <dbReference type="PROSITE" id="PS50071"/>
    </source>
</evidence>
<proteinExistence type="predicted"/>
<feature type="region of interest" description="Disordered" evidence="8">
    <location>
        <begin position="452"/>
        <end position="502"/>
    </location>
</feature>
<dbReference type="RefSeq" id="XP_047739233.1">
    <property type="nucleotide sequence ID" value="XM_047883277.1"/>
</dbReference>
<dbReference type="InterPro" id="IPR001356">
    <property type="entry name" value="HD"/>
</dbReference>
<dbReference type="GO" id="GO:0000981">
    <property type="term" value="F:DNA-binding transcription factor activity, RNA polymerase II-specific"/>
    <property type="evidence" value="ECO:0007669"/>
    <property type="project" value="InterPro"/>
</dbReference>
<evidence type="ECO:0000256" key="6">
    <source>
        <dbReference type="PROSITE-ProRule" id="PRU00108"/>
    </source>
</evidence>
<organism evidence="10 11">
    <name type="scientific">Hyalella azteca</name>
    <name type="common">Amphipod</name>
    <dbReference type="NCBI Taxonomy" id="294128"/>
    <lineage>
        <taxon>Eukaryota</taxon>
        <taxon>Metazoa</taxon>
        <taxon>Ecdysozoa</taxon>
        <taxon>Arthropoda</taxon>
        <taxon>Crustacea</taxon>
        <taxon>Multicrustacea</taxon>
        <taxon>Malacostraca</taxon>
        <taxon>Eumalacostraca</taxon>
        <taxon>Peracarida</taxon>
        <taxon>Amphipoda</taxon>
        <taxon>Senticaudata</taxon>
        <taxon>Talitrida</taxon>
        <taxon>Talitroidea</taxon>
        <taxon>Hyalellidae</taxon>
        <taxon>Hyalella</taxon>
    </lineage>
</organism>
<dbReference type="CDD" id="cd00086">
    <property type="entry name" value="homeodomain"/>
    <property type="match status" value="1"/>
</dbReference>
<evidence type="ECO:0000256" key="7">
    <source>
        <dbReference type="RuleBase" id="RU000682"/>
    </source>
</evidence>
<dbReference type="FunFam" id="1.10.10.60:FF:000066">
    <property type="entry name" value="Paired mesoderm homeobox protein 1"/>
    <property type="match status" value="1"/>
</dbReference>
<evidence type="ECO:0000256" key="8">
    <source>
        <dbReference type="SAM" id="MobiDB-lite"/>
    </source>
</evidence>
<dbReference type="AlphaFoldDB" id="A0A979FQ53"/>
<evidence type="ECO:0000313" key="10">
    <source>
        <dbReference type="Proteomes" id="UP000694843"/>
    </source>
</evidence>
<feature type="compositionally biased region" description="Low complexity" evidence="8">
    <location>
        <begin position="204"/>
        <end position="230"/>
    </location>
</feature>
<sequence length="585" mass="64886">MEENSRLPSENLHHHLQQQNQQLIPFYETHCSSAFPFENNFPLGSPPEIQNSSGLVNVSDCKNLDPPHPYLHLEHQIQHNQRHINAHSPFLYPQYSSSRVFPYHPSNFTSNYNVHQNISHDEVNHNHFNRFRNYTRDDNFMEDEMFIHGKSFPFVDQVPRESVVSLQQASNQQTSLQEPSLNSRTGHQQNTQQPDSLLAPQDASISTTLLSEESSPGSPCPSTSTPSSPSYNIDYLKDNLNLQNKNKSSEHPTSPNKRSRSPSSTSSPKGVSEAPAPGVRKSASKKCYTAEGQECDDKIKATESLSTHNTELEDGKYIELNAGTKGGVLQATSERFSGVSQPELNAFKTKSLAIVPRRQEYTIPGDAVCSDDEDAEGDVEARGACLTSRHKKPRRNRTTFTSSQLKSLEAVFEKTHYPDAFVREELARRTALSEARVQVWFQNRRAKFRRNERTGFHGRVNPNPVSGPLYRPPDLGTASPPPGPVEQPLAPRHSGNSATTTSTMSEYQAQYHASGPVMTSWKSSVMAAPPYPFTPSPSPMCSPFPTGSLVAVLPGTYGGLMNSGGGGYPASLVNFRLQDYHNHGT</sequence>
<feature type="DNA-binding region" description="Homeobox" evidence="6">
    <location>
        <begin position="393"/>
        <end position="452"/>
    </location>
</feature>
<protein>
    <submittedName>
        <fullName evidence="11">H2.0-like homeobox protein isoform X1</fullName>
    </submittedName>
</protein>
<comment type="subcellular location">
    <subcellularLocation>
        <location evidence="1 6 7">Nucleus</location>
    </subcellularLocation>
</comment>
<feature type="compositionally biased region" description="Polar residues" evidence="8">
    <location>
        <begin position="164"/>
        <end position="195"/>
    </location>
</feature>
<dbReference type="SUPFAM" id="SSF46689">
    <property type="entry name" value="Homeodomain-like"/>
    <property type="match status" value="1"/>
</dbReference>